<feature type="transmembrane region" description="Helical" evidence="1">
    <location>
        <begin position="112"/>
        <end position="129"/>
    </location>
</feature>
<feature type="transmembrane region" description="Helical" evidence="1">
    <location>
        <begin position="241"/>
        <end position="262"/>
    </location>
</feature>
<sequence length="285" mass="32599">MTAESNLLLIASLIIVACVGIIFYFRFHNFALKPKVKYWLFAFWGGIAVIYFVAARWGLDFSNWLNLSNAAPDYQYSIAYSKVFLLDMCPFLSVFMGLNLIFDKKRKITRQLATISIFTGGITLYALKITSMGPVNAEFIFLGFYPNRLYFLMHYNIVFMGAIILAAYPKKFDTKALFSTVFMGGIYLLYVYLFIRFGNVQWNVTGLSVNDWSNFAGIPGEYYAAGQILGLDFPNNIGATIGVYIGVTWLISFIHNGVNLGFHHWKFLQLKKKMQSHKPWINRTN</sequence>
<comment type="caution">
    <text evidence="2">The sequence shown here is derived from an EMBL/GenBank/DDBJ whole genome shotgun (WGS) entry which is preliminary data.</text>
</comment>
<organism evidence="2 3">
    <name type="scientific">Mycoplasmoides fastidiosum</name>
    <dbReference type="NCBI Taxonomy" id="92758"/>
    <lineage>
        <taxon>Bacteria</taxon>
        <taxon>Bacillati</taxon>
        <taxon>Mycoplasmatota</taxon>
        <taxon>Mycoplasmoidales</taxon>
        <taxon>Mycoplasmoidaceae</taxon>
        <taxon>Mycoplasmoides</taxon>
    </lineage>
</organism>
<keyword evidence="3" id="KW-1185">Reference proteome</keyword>
<feature type="transmembrane region" description="Helical" evidence="1">
    <location>
        <begin position="176"/>
        <end position="195"/>
    </location>
</feature>
<evidence type="ECO:0000256" key="1">
    <source>
        <dbReference type="SAM" id="Phobius"/>
    </source>
</evidence>
<protein>
    <recommendedName>
        <fullName evidence="4">Lycopene cyclase domain-containing protein</fullName>
    </recommendedName>
</protein>
<feature type="transmembrane region" description="Helical" evidence="1">
    <location>
        <begin position="149"/>
        <end position="169"/>
    </location>
</feature>
<gene>
    <name evidence="2" type="ORF">J2Z62_000199</name>
</gene>
<feature type="transmembrane region" description="Helical" evidence="1">
    <location>
        <begin position="38"/>
        <end position="59"/>
    </location>
</feature>
<dbReference type="EMBL" id="JAUSWO010000001">
    <property type="protein sequence ID" value="MDQ0513761.1"/>
    <property type="molecule type" value="Genomic_DNA"/>
</dbReference>
<evidence type="ECO:0000313" key="2">
    <source>
        <dbReference type="EMBL" id="MDQ0513761.1"/>
    </source>
</evidence>
<evidence type="ECO:0008006" key="4">
    <source>
        <dbReference type="Google" id="ProtNLM"/>
    </source>
</evidence>
<dbReference type="Pfam" id="PF17349">
    <property type="entry name" value="DUF5378"/>
    <property type="match status" value="1"/>
</dbReference>
<dbReference type="InterPro" id="IPR035319">
    <property type="entry name" value="DUF5378"/>
</dbReference>
<keyword evidence="1" id="KW-0472">Membrane</keyword>
<evidence type="ECO:0000313" key="3">
    <source>
        <dbReference type="Proteomes" id="UP001240643"/>
    </source>
</evidence>
<accession>A0ABU0LYH6</accession>
<dbReference type="RefSeq" id="WP_256547539.1">
    <property type="nucleotide sequence ID" value="NZ_CP101809.1"/>
</dbReference>
<keyword evidence="1" id="KW-0812">Transmembrane</keyword>
<feature type="transmembrane region" description="Helical" evidence="1">
    <location>
        <begin position="6"/>
        <end position="26"/>
    </location>
</feature>
<keyword evidence="1" id="KW-1133">Transmembrane helix</keyword>
<proteinExistence type="predicted"/>
<feature type="transmembrane region" description="Helical" evidence="1">
    <location>
        <begin position="79"/>
        <end position="100"/>
    </location>
</feature>
<name>A0ABU0LYH6_9BACT</name>
<dbReference type="Proteomes" id="UP001240643">
    <property type="component" value="Unassembled WGS sequence"/>
</dbReference>
<reference evidence="2" key="1">
    <citation type="submission" date="2023-07" db="EMBL/GenBank/DDBJ databases">
        <title>Genomic Encyclopedia of Type Strains, Phase IV (KMG-IV): sequencing the most valuable type-strain genomes for metagenomic binning, comparative biology and taxonomic classification.</title>
        <authorList>
            <person name="Goeker M."/>
        </authorList>
    </citation>
    <scope>NUCLEOTIDE SEQUENCE [LARGE SCALE GENOMIC DNA]</scope>
    <source>
        <strain evidence="2">DSM 21204</strain>
    </source>
</reference>